<dbReference type="InterPro" id="IPR050331">
    <property type="entry name" value="Zinc_finger"/>
</dbReference>
<evidence type="ECO:0000256" key="3">
    <source>
        <dbReference type="ARBA" id="ARBA00006991"/>
    </source>
</evidence>
<comment type="similarity">
    <text evidence="3">Belongs to the krueppel C2H2-type zinc-finger protein family.</text>
</comment>
<evidence type="ECO:0000256" key="2">
    <source>
        <dbReference type="ARBA" id="ARBA00004123"/>
    </source>
</evidence>
<dbReference type="FunFam" id="3.30.160.60:FF:002402">
    <property type="entry name" value="Zinc finger protein 347"/>
    <property type="match status" value="1"/>
</dbReference>
<evidence type="ECO:0000256" key="12">
    <source>
        <dbReference type="PROSITE-ProRule" id="PRU00042"/>
    </source>
</evidence>
<evidence type="ECO:0000256" key="10">
    <source>
        <dbReference type="ARBA" id="ARBA00023163"/>
    </source>
</evidence>
<evidence type="ECO:0000259" key="13">
    <source>
        <dbReference type="PROSITE" id="PS50157"/>
    </source>
</evidence>
<keyword evidence="10" id="KW-0804">Transcription</keyword>
<keyword evidence="4" id="KW-0479">Metal-binding</keyword>
<dbReference type="SMART" id="SM00355">
    <property type="entry name" value="ZnF_C2H2"/>
    <property type="match status" value="6"/>
</dbReference>
<dbReference type="FunFam" id="3.30.160.60:FF:002710">
    <property type="entry name" value="Zinc finger protein 880"/>
    <property type="match status" value="1"/>
</dbReference>
<dbReference type="Gene3D" id="3.30.160.60">
    <property type="entry name" value="Classic Zinc Finger"/>
    <property type="match status" value="6"/>
</dbReference>
<comment type="subcellular location">
    <subcellularLocation>
        <location evidence="2">Nucleus</location>
    </subcellularLocation>
</comment>
<dbReference type="PROSITE" id="PS50805">
    <property type="entry name" value="KRAB"/>
    <property type="match status" value="1"/>
</dbReference>
<feature type="domain" description="C2H2-type" evidence="13">
    <location>
        <begin position="295"/>
        <end position="322"/>
    </location>
</feature>
<reference evidence="15" key="2">
    <citation type="submission" date="2025-09" db="UniProtKB">
        <authorList>
            <consortium name="Ensembl"/>
        </authorList>
    </citation>
    <scope>IDENTIFICATION</scope>
</reference>
<dbReference type="InterPro" id="IPR001909">
    <property type="entry name" value="KRAB"/>
</dbReference>
<dbReference type="GO" id="GO:0006355">
    <property type="term" value="P:regulation of DNA-templated transcription"/>
    <property type="evidence" value="ECO:0007669"/>
    <property type="project" value="InterPro"/>
</dbReference>
<dbReference type="PANTHER" id="PTHR16515:SF57">
    <property type="entry name" value="ZINC FINGER PROTEIN 154-LIKE"/>
    <property type="match status" value="1"/>
</dbReference>
<organism evidence="15 16">
    <name type="scientific">Prolemur simus</name>
    <name type="common">Greater bamboo lemur</name>
    <name type="synonym">Hapalemur simus</name>
    <dbReference type="NCBI Taxonomy" id="1328070"/>
    <lineage>
        <taxon>Eukaryota</taxon>
        <taxon>Metazoa</taxon>
        <taxon>Chordata</taxon>
        <taxon>Craniata</taxon>
        <taxon>Vertebrata</taxon>
        <taxon>Euteleostomi</taxon>
        <taxon>Mammalia</taxon>
        <taxon>Eutheria</taxon>
        <taxon>Euarchontoglires</taxon>
        <taxon>Primates</taxon>
        <taxon>Strepsirrhini</taxon>
        <taxon>Lemuriformes</taxon>
        <taxon>Lemuridae</taxon>
        <taxon>Prolemur</taxon>
    </lineage>
</organism>
<dbReference type="SUPFAM" id="SSF109640">
    <property type="entry name" value="KRAB domain (Kruppel-associated box)"/>
    <property type="match status" value="1"/>
</dbReference>
<dbReference type="AlphaFoldDB" id="A0A8C9DRK6"/>
<evidence type="ECO:0000313" key="16">
    <source>
        <dbReference type="Proteomes" id="UP000694414"/>
    </source>
</evidence>
<evidence type="ECO:0000256" key="4">
    <source>
        <dbReference type="ARBA" id="ARBA00022723"/>
    </source>
</evidence>
<feature type="domain" description="KRAB" evidence="14">
    <location>
        <begin position="8"/>
        <end position="79"/>
    </location>
</feature>
<dbReference type="GO" id="GO:0008270">
    <property type="term" value="F:zinc ion binding"/>
    <property type="evidence" value="ECO:0007669"/>
    <property type="project" value="UniProtKB-KW"/>
</dbReference>
<feature type="domain" description="C2H2-type" evidence="13">
    <location>
        <begin position="357"/>
        <end position="380"/>
    </location>
</feature>
<proteinExistence type="inferred from homology"/>
<evidence type="ECO:0000256" key="5">
    <source>
        <dbReference type="ARBA" id="ARBA00022737"/>
    </source>
</evidence>
<dbReference type="Ensembl" id="ENSPSMT00000032804.1">
    <property type="protein sequence ID" value="ENSPSMP00000028397.1"/>
    <property type="gene ID" value="ENSPSMG00000019759.1"/>
</dbReference>
<keyword evidence="6 12" id="KW-0863">Zinc-finger</keyword>
<evidence type="ECO:0000256" key="6">
    <source>
        <dbReference type="ARBA" id="ARBA00022771"/>
    </source>
</evidence>
<feature type="domain" description="C2H2-type" evidence="13">
    <location>
        <begin position="239"/>
        <end position="266"/>
    </location>
</feature>
<dbReference type="Pfam" id="PF00096">
    <property type="entry name" value="zf-C2H2"/>
    <property type="match status" value="5"/>
</dbReference>
<name>A0A8C9DRK6_PROSS</name>
<dbReference type="PROSITE" id="PS00028">
    <property type="entry name" value="ZINC_FINGER_C2H2_1"/>
    <property type="match status" value="5"/>
</dbReference>
<dbReference type="PANTHER" id="PTHR16515">
    <property type="entry name" value="PR DOMAIN ZINC FINGER PROTEIN"/>
    <property type="match status" value="1"/>
</dbReference>
<dbReference type="GO" id="GO:0005634">
    <property type="term" value="C:nucleus"/>
    <property type="evidence" value="ECO:0007669"/>
    <property type="project" value="UniProtKB-SubCell"/>
</dbReference>
<keyword evidence="8" id="KW-0805">Transcription regulation</keyword>
<evidence type="ECO:0000256" key="7">
    <source>
        <dbReference type="ARBA" id="ARBA00022833"/>
    </source>
</evidence>
<evidence type="ECO:0000313" key="15">
    <source>
        <dbReference type="Ensembl" id="ENSPSMP00000028397.1"/>
    </source>
</evidence>
<dbReference type="GeneTree" id="ENSGT00940000164205"/>
<dbReference type="InterPro" id="IPR036051">
    <property type="entry name" value="KRAB_dom_sf"/>
</dbReference>
<keyword evidence="11" id="KW-0539">Nucleus</keyword>
<dbReference type="InterPro" id="IPR013087">
    <property type="entry name" value="Znf_C2H2_type"/>
</dbReference>
<dbReference type="Gene3D" id="6.10.140.140">
    <property type="match status" value="1"/>
</dbReference>
<evidence type="ECO:0000259" key="14">
    <source>
        <dbReference type="PROSITE" id="PS50805"/>
    </source>
</evidence>
<dbReference type="FunFam" id="3.30.160.60:FF:001288">
    <property type="entry name" value="Zinc finger protein 35"/>
    <property type="match status" value="1"/>
</dbReference>
<feature type="domain" description="C2H2-type" evidence="13">
    <location>
        <begin position="183"/>
        <end position="210"/>
    </location>
</feature>
<dbReference type="PROSITE" id="PS50157">
    <property type="entry name" value="ZINC_FINGER_C2H2_2"/>
    <property type="match status" value="6"/>
</dbReference>
<dbReference type="FunFam" id="3.30.160.60:FF:000016">
    <property type="entry name" value="zinc finger protein 37 homolog"/>
    <property type="match status" value="1"/>
</dbReference>
<dbReference type="FunFam" id="3.30.160.60:FF:004137">
    <property type="match status" value="1"/>
</dbReference>
<dbReference type="CDD" id="cd07765">
    <property type="entry name" value="KRAB_A-box"/>
    <property type="match status" value="1"/>
</dbReference>
<dbReference type="FunFam" id="3.30.160.60:FF:000028">
    <property type="entry name" value="zinc finger protein 90 homolog"/>
    <property type="match status" value="1"/>
</dbReference>
<comment type="function">
    <text evidence="1">May be involved in transcriptional regulation.</text>
</comment>
<sequence length="380" mass="44390">VLRRFGHLTFSDVAIEFSQEEWKCLDAAQRALYRAVMLENYRNLVSLGISLSDLSVISMLEQGKEPWTVESKVKTARNPHGGEWMTGVNSDSTNCGDAENNPVNNGCGLSFQLYLPEMQLFQAEGKTHECNQVEKHINHISSFSPLQNIPFVKTHIFNKYRIDFVDSPLLTLEQKAYIREKPYRCNECGKAFSVSSSLTNHRVIHNGEKPPKCKECGKIFRHNSNLVRHRRIHTGEKRYKCNECDKIFRYNSQLAEHQRIHTGEKPYKCNECGKVFSRDSRLTRHRRIHTGEKPYKCNECDKVFNQISHLARHRRIHTVEKPYKCNECEHQRIHTGEKPYKYIRYSSSENSYWREILQMNECGKDLSHNSHLAQHLKIHS</sequence>
<reference evidence="15" key="1">
    <citation type="submission" date="2025-08" db="UniProtKB">
        <authorList>
            <consortium name="Ensembl"/>
        </authorList>
    </citation>
    <scope>IDENTIFICATION</scope>
</reference>
<evidence type="ECO:0000256" key="8">
    <source>
        <dbReference type="ARBA" id="ARBA00023015"/>
    </source>
</evidence>
<dbReference type="Pfam" id="PF01352">
    <property type="entry name" value="KRAB"/>
    <property type="match status" value="1"/>
</dbReference>
<dbReference type="InterPro" id="IPR036236">
    <property type="entry name" value="Znf_C2H2_sf"/>
</dbReference>
<feature type="domain" description="C2H2-type" evidence="13">
    <location>
        <begin position="267"/>
        <end position="294"/>
    </location>
</feature>
<dbReference type="Proteomes" id="UP000694414">
    <property type="component" value="Unplaced"/>
</dbReference>
<evidence type="ECO:0000256" key="11">
    <source>
        <dbReference type="ARBA" id="ARBA00023242"/>
    </source>
</evidence>
<protein>
    <submittedName>
        <fullName evidence="15">Uncharacterized protein</fullName>
    </submittedName>
</protein>
<dbReference type="SMART" id="SM00349">
    <property type="entry name" value="KRAB"/>
    <property type="match status" value="1"/>
</dbReference>
<keyword evidence="5" id="KW-0677">Repeat</keyword>
<keyword evidence="7" id="KW-0862">Zinc</keyword>
<keyword evidence="9" id="KW-0238">DNA-binding</keyword>
<evidence type="ECO:0000256" key="1">
    <source>
        <dbReference type="ARBA" id="ARBA00003767"/>
    </source>
</evidence>
<accession>A0A8C9DRK6</accession>
<keyword evidence="16" id="KW-1185">Reference proteome</keyword>
<feature type="domain" description="C2H2-type" evidence="13">
    <location>
        <begin position="211"/>
        <end position="238"/>
    </location>
</feature>
<evidence type="ECO:0000256" key="9">
    <source>
        <dbReference type="ARBA" id="ARBA00023125"/>
    </source>
</evidence>
<dbReference type="GO" id="GO:0003677">
    <property type="term" value="F:DNA binding"/>
    <property type="evidence" value="ECO:0007669"/>
    <property type="project" value="UniProtKB-KW"/>
</dbReference>
<dbReference type="SUPFAM" id="SSF57667">
    <property type="entry name" value="beta-beta-alpha zinc fingers"/>
    <property type="match status" value="4"/>
</dbReference>